<proteinExistence type="predicted"/>
<gene>
    <name evidence="1" type="ORF">S12H4_61362</name>
</gene>
<name>X1W0A7_9ZZZZ</name>
<sequence>MLRTKVAAGELPPVEERLPDEPLVVSSERNKVPKGDLDFEIGQYGGVLRTVRPAPDWSPDVWGVNNQPLVGAPGILAEDVGGNVVKGFEVS</sequence>
<evidence type="ECO:0000313" key="1">
    <source>
        <dbReference type="EMBL" id="GAJ19875.1"/>
    </source>
</evidence>
<protein>
    <submittedName>
        <fullName evidence="1">Uncharacterized protein</fullName>
    </submittedName>
</protein>
<organism evidence="1">
    <name type="scientific">marine sediment metagenome</name>
    <dbReference type="NCBI Taxonomy" id="412755"/>
    <lineage>
        <taxon>unclassified sequences</taxon>
        <taxon>metagenomes</taxon>
        <taxon>ecological metagenomes</taxon>
    </lineage>
</organism>
<dbReference type="EMBL" id="BARW01040704">
    <property type="protein sequence ID" value="GAJ19875.1"/>
    <property type="molecule type" value="Genomic_DNA"/>
</dbReference>
<reference evidence="1" key="1">
    <citation type="journal article" date="2014" name="Front. Microbiol.">
        <title>High frequency of phylogenetically diverse reductive dehalogenase-homologous genes in deep subseafloor sedimentary metagenomes.</title>
        <authorList>
            <person name="Kawai M."/>
            <person name="Futagami T."/>
            <person name="Toyoda A."/>
            <person name="Takaki Y."/>
            <person name="Nishi S."/>
            <person name="Hori S."/>
            <person name="Arai W."/>
            <person name="Tsubouchi T."/>
            <person name="Morono Y."/>
            <person name="Uchiyama I."/>
            <person name="Ito T."/>
            <person name="Fujiyama A."/>
            <person name="Inagaki F."/>
            <person name="Takami H."/>
        </authorList>
    </citation>
    <scope>NUCLEOTIDE SEQUENCE</scope>
    <source>
        <strain evidence="1">Expedition CK06-06</strain>
    </source>
</reference>
<accession>X1W0A7</accession>
<feature type="non-terminal residue" evidence="1">
    <location>
        <position position="91"/>
    </location>
</feature>
<dbReference type="AlphaFoldDB" id="X1W0A7"/>
<comment type="caution">
    <text evidence="1">The sequence shown here is derived from an EMBL/GenBank/DDBJ whole genome shotgun (WGS) entry which is preliminary data.</text>
</comment>